<feature type="domain" description="NACHT" evidence="3">
    <location>
        <begin position="377"/>
        <end position="531"/>
    </location>
</feature>
<dbReference type="GO" id="GO:0043531">
    <property type="term" value="F:ADP binding"/>
    <property type="evidence" value="ECO:0007669"/>
    <property type="project" value="InterPro"/>
</dbReference>
<dbReference type="InterPro" id="IPR036770">
    <property type="entry name" value="Ankyrin_rpt-contain_sf"/>
</dbReference>
<dbReference type="Pfam" id="PF24883">
    <property type="entry name" value="NPHP3_N"/>
    <property type="match status" value="1"/>
</dbReference>
<dbReference type="SUPFAM" id="SSF53167">
    <property type="entry name" value="Purine and uridine phosphorylases"/>
    <property type="match status" value="1"/>
</dbReference>
<dbReference type="Pfam" id="PF01048">
    <property type="entry name" value="PNP_UDP_1"/>
    <property type="match status" value="1"/>
</dbReference>
<dbReference type="InterPro" id="IPR054471">
    <property type="entry name" value="GPIID_WHD"/>
</dbReference>
<dbReference type="GO" id="GO:0009116">
    <property type="term" value="P:nucleoside metabolic process"/>
    <property type="evidence" value="ECO:0007669"/>
    <property type="project" value="InterPro"/>
</dbReference>
<dbReference type="InterPro" id="IPR003593">
    <property type="entry name" value="AAA+_ATPase"/>
</dbReference>
<evidence type="ECO:0000256" key="2">
    <source>
        <dbReference type="PROSITE-ProRule" id="PRU00023"/>
    </source>
</evidence>
<dbReference type="PROSITE" id="PS50088">
    <property type="entry name" value="ANK_REPEAT"/>
    <property type="match status" value="1"/>
</dbReference>
<evidence type="ECO:0000313" key="4">
    <source>
        <dbReference type="EMBL" id="GAM41063.1"/>
    </source>
</evidence>
<evidence type="ECO:0000313" key="5">
    <source>
        <dbReference type="Proteomes" id="UP000053095"/>
    </source>
</evidence>
<protein>
    <recommendedName>
        <fullName evidence="3">NACHT domain-containing protein</fullName>
    </recommendedName>
</protein>
<feature type="repeat" description="ANK" evidence="2">
    <location>
        <begin position="824"/>
        <end position="856"/>
    </location>
</feature>
<dbReference type="GO" id="GO:0003824">
    <property type="term" value="F:catalytic activity"/>
    <property type="evidence" value="ECO:0007669"/>
    <property type="project" value="InterPro"/>
</dbReference>
<dbReference type="InterPro" id="IPR000845">
    <property type="entry name" value="Nucleoside_phosphorylase_d"/>
</dbReference>
<dbReference type="SUPFAM" id="SSF52540">
    <property type="entry name" value="P-loop containing nucleoside triphosphate hydrolases"/>
    <property type="match status" value="2"/>
</dbReference>
<dbReference type="Gene3D" id="1.25.40.20">
    <property type="entry name" value="Ankyrin repeat-containing domain"/>
    <property type="match status" value="1"/>
</dbReference>
<evidence type="ECO:0000259" key="3">
    <source>
        <dbReference type="PROSITE" id="PS50837"/>
    </source>
</evidence>
<dbReference type="InterPro" id="IPR002110">
    <property type="entry name" value="Ankyrin_rpt"/>
</dbReference>
<dbReference type="InterPro" id="IPR002182">
    <property type="entry name" value="NB-ARC"/>
</dbReference>
<name>A0A6V8HNA2_TALPI</name>
<keyword evidence="2" id="KW-0040">ANK repeat</keyword>
<proteinExistence type="predicted"/>
<dbReference type="InterPro" id="IPR027417">
    <property type="entry name" value="P-loop_NTPase"/>
</dbReference>
<dbReference type="Gene3D" id="3.40.50.300">
    <property type="entry name" value="P-loop containing nucleotide triphosphate hydrolases"/>
    <property type="match status" value="2"/>
</dbReference>
<dbReference type="PANTHER" id="PTHR46082">
    <property type="entry name" value="ATP/GTP-BINDING PROTEIN-RELATED"/>
    <property type="match status" value="1"/>
</dbReference>
<evidence type="ECO:0000256" key="1">
    <source>
        <dbReference type="ARBA" id="ARBA00022737"/>
    </source>
</evidence>
<keyword evidence="1" id="KW-0677">Repeat</keyword>
<sequence>MGYTRDDYTVAWICALPLEMTAAKLMLDKVHPSLPKLNADHNTYTLGSVGGHNVVLACLPSGVYGTTAAAVVLAHMLQTYPSLRFALVVGIGGGVPSKTANIRLGDVVVSMPTNASGGVVQYDYGKTLRNGNLQRTGSLNKPPQYLLTAVSQVRSETEISLEKVVTEMLQKQGGIQKQFSRPSKDLLSEATYDHKSEDSDCSACGRTQIVNRKPRESGEPLIHYGLIASGNQVMKNAQIRDLIAQPTGVLCFEMEAAGLMDQISCLVIRGICDYCDSHKHKDWQGYAALTAAAYAAHLLQTVPVTENISPRAQKVEFTEEQRACLRSLFITDPTEDKNSLKRRKGDRAFGTCSWIFETEELRHWLGLSTYECQEERNILWLYGNPGTGKSTMAITLSEELPSKSNFHDGSKTLAYFFCDSSSDVNRTAIAVLRGLLYQLVKQNPPLMHHLLPRYNERKDKLFGSFDALWTVLLDIAKSSDGMEFYYIIDALDECEPDSQKSLLEQIHQTFSSLNSKGSAPSNMHVLITSRPYHEIRRSLSIFRSKDLATYEAVASDLRKVIKEKVEVLSKRNRYPKALIADVSRVLKEKAEGTFLWVGIACDELAQVQSRNALKTLQALPRGLNSLYQKLLDTAITTSGEEDKTMILEMLSFVAFALRPLTLAELSGACQLYPDEEEDCRLQFTQEIIDSCRLMIVVQDEHVRLLHKSVKDFLSRETQNIDSLQVNARMAYRLSKTKFTVIREHESFFSLNSGSWNKWMRLYNILKAFPYTRLDVGFSTLHAAARWGIPELIRFALNETNAGFQESEPTGEEEIYVDSDYTTFKGVTPLAEAAKSGQMSILKILLERGPRHQQINQDVIKAAAGNIMNGDKVMAFHLDQYENQIQITNDMIKVVSQNRSYGKLIIGLLLERCKDQIQYNTQIASTVIENFDVLVVTFLLKQCEGQFQINESIIEAAAQNYSHGNEIMTLMLERYKDQVRDNPHLCGNRIQLSDDIFRAAARNYRHENVMFLLFDRYGEEILITTETIRSGIPIIGKVEYNRTGSYLEYTAFLWKKYTESTGASAVKAFQGYWRSVNREAGERYWNVPIRRSQNFGTQDLITKIEGLIMQHTVPTRIAICGMPGIGKTQIALELAYRVREYDPKYSIFWISSFRAEDIERSYLNIASMLGFYDVEREEAKGSVRHYLSQEHAGKYLLIFDDAEDFSQLEEYLPQNEEAQILVTTRNKNLASTIASTDVIMLDPPTSEAILEFLENSLVDKSLLDN</sequence>
<dbReference type="InterPro" id="IPR055530">
    <property type="entry name" value="DUF7104"/>
</dbReference>
<dbReference type="InterPro" id="IPR035994">
    <property type="entry name" value="Nucleoside_phosphorylase_sf"/>
</dbReference>
<dbReference type="SMART" id="SM00382">
    <property type="entry name" value="AAA"/>
    <property type="match status" value="2"/>
</dbReference>
<dbReference type="Gene3D" id="3.40.50.1580">
    <property type="entry name" value="Nucleoside phosphorylase domain"/>
    <property type="match status" value="1"/>
</dbReference>
<accession>A0A6V8HNA2</accession>
<comment type="caution">
    <text evidence="4">The sequence shown here is derived from an EMBL/GenBank/DDBJ whole genome shotgun (WGS) entry which is preliminary data.</text>
</comment>
<reference evidence="5" key="1">
    <citation type="journal article" date="2015" name="Genome Announc.">
        <title>Draft genome sequence of Talaromyces cellulolyticus strain Y-94, a source of lignocellulosic biomass-degrading enzymes.</title>
        <authorList>
            <person name="Fujii T."/>
            <person name="Koike H."/>
            <person name="Sawayama S."/>
            <person name="Yano S."/>
            <person name="Inoue H."/>
        </authorList>
    </citation>
    <scope>NUCLEOTIDE SEQUENCE [LARGE SCALE GENOMIC DNA]</scope>
    <source>
        <strain evidence="5">Y-94</strain>
    </source>
</reference>
<dbReference type="AlphaFoldDB" id="A0A6V8HNA2"/>
<dbReference type="Pfam" id="PF23397">
    <property type="entry name" value="DUF7104"/>
    <property type="match status" value="3"/>
</dbReference>
<dbReference type="Proteomes" id="UP000053095">
    <property type="component" value="Unassembled WGS sequence"/>
</dbReference>
<dbReference type="Pfam" id="PF22939">
    <property type="entry name" value="WHD_GPIID"/>
    <property type="match status" value="1"/>
</dbReference>
<gene>
    <name evidence="4" type="ORF">TCE0_041f13896</name>
</gene>
<dbReference type="PROSITE" id="PS50297">
    <property type="entry name" value="ANK_REP_REGION"/>
    <property type="match status" value="1"/>
</dbReference>
<dbReference type="InterPro" id="IPR053137">
    <property type="entry name" value="NLR-like"/>
</dbReference>
<organism evidence="4 5">
    <name type="scientific">Talaromyces pinophilus</name>
    <name type="common">Penicillium pinophilum</name>
    <dbReference type="NCBI Taxonomy" id="128442"/>
    <lineage>
        <taxon>Eukaryota</taxon>
        <taxon>Fungi</taxon>
        <taxon>Dikarya</taxon>
        <taxon>Ascomycota</taxon>
        <taxon>Pezizomycotina</taxon>
        <taxon>Eurotiomycetes</taxon>
        <taxon>Eurotiomycetidae</taxon>
        <taxon>Eurotiales</taxon>
        <taxon>Trichocomaceae</taxon>
        <taxon>Talaromyces</taxon>
        <taxon>Talaromyces sect. Talaromyces</taxon>
    </lineage>
</organism>
<dbReference type="InterPro" id="IPR056884">
    <property type="entry name" value="NPHP3-like_N"/>
</dbReference>
<dbReference type="InterPro" id="IPR007111">
    <property type="entry name" value="NACHT_NTPase"/>
</dbReference>
<dbReference type="PROSITE" id="PS50837">
    <property type="entry name" value="NACHT"/>
    <property type="match status" value="1"/>
</dbReference>
<dbReference type="SUPFAM" id="SSF48403">
    <property type="entry name" value="Ankyrin repeat"/>
    <property type="match status" value="1"/>
</dbReference>
<keyword evidence="5" id="KW-1185">Reference proteome</keyword>
<dbReference type="EMBL" id="DF933837">
    <property type="protein sequence ID" value="GAM41063.1"/>
    <property type="molecule type" value="Genomic_DNA"/>
</dbReference>
<dbReference type="PANTHER" id="PTHR46082:SF11">
    <property type="entry name" value="AAA+ ATPASE DOMAIN-CONTAINING PROTEIN-RELATED"/>
    <property type="match status" value="1"/>
</dbReference>
<dbReference type="Pfam" id="PF00931">
    <property type="entry name" value="NB-ARC"/>
    <property type="match status" value="1"/>
</dbReference>